<evidence type="ECO:0000313" key="5">
    <source>
        <dbReference type="EMBL" id="KAK9866631.1"/>
    </source>
</evidence>
<keyword evidence="6" id="KW-1185">Reference proteome</keyword>
<dbReference type="SMART" id="SM00326">
    <property type="entry name" value="SH3"/>
    <property type="match status" value="2"/>
</dbReference>
<name>A0AAW1TCA4_9CHLO</name>
<dbReference type="CDD" id="cd00174">
    <property type="entry name" value="SH3"/>
    <property type="match status" value="1"/>
</dbReference>
<evidence type="ECO:0000256" key="1">
    <source>
        <dbReference type="ARBA" id="ARBA00022443"/>
    </source>
</evidence>
<feature type="region of interest" description="Disordered" evidence="3">
    <location>
        <begin position="1417"/>
        <end position="1483"/>
    </location>
</feature>
<feature type="region of interest" description="Disordered" evidence="3">
    <location>
        <begin position="1330"/>
        <end position="1374"/>
    </location>
</feature>
<evidence type="ECO:0000313" key="6">
    <source>
        <dbReference type="Proteomes" id="UP001485043"/>
    </source>
</evidence>
<dbReference type="InterPro" id="IPR001452">
    <property type="entry name" value="SH3_domain"/>
</dbReference>
<feature type="region of interest" description="Disordered" evidence="3">
    <location>
        <begin position="1095"/>
        <end position="1153"/>
    </location>
</feature>
<evidence type="ECO:0000256" key="2">
    <source>
        <dbReference type="PROSITE-ProRule" id="PRU00192"/>
    </source>
</evidence>
<feature type="domain" description="SH3" evidence="4">
    <location>
        <begin position="997"/>
        <end position="1057"/>
    </location>
</feature>
<dbReference type="SUPFAM" id="SSF50044">
    <property type="entry name" value="SH3-domain"/>
    <property type="match status" value="2"/>
</dbReference>
<feature type="compositionally biased region" description="Low complexity" evidence="3">
    <location>
        <begin position="1121"/>
        <end position="1133"/>
    </location>
</feature>
<accession>A0AAW1TCA4</accession>
<protein>
    <recommendedName>
        <fullName evidence="4">SH3 domain-containing protein</fullName>
    </recommendedName>
</protein>
<evidence type="ECO:0000256" key="3">
    <source>
        <dbReference type="SAM" id="MobiDB-lite"/>
    </source>
</evidence>
<feature type="compositionally biased region" description="Low complexity" evidence="3">
    <location>
        <begin position="868"/>
        <end position="882"/>
    </location>
</feature>
<feature type="domain" description="SH3" evidence="4">
    <location>
        <begin position="1491"/>
        <end position="1547"/>
    </location>
</feature>
<dbReference type="Proteomes" id="UP001485043">
    <property type="component" value="Unassembled WGS sequence"/>
</dbReference>
<feature type="compositionally biased region" description="Basic and acidic residues" evidence="3">
    <location>
        <begin position="858"/>
        <end position="867"/>
    </location>
</feature>
<comment type="caution">
    <text evidence="5">The sequence shown here is derived from an EMBL/GenBank/DDBJ whole genome shotgun (WGS) entry which is preliminary data.</text>
</comment>
<feature type="compositionally biased region" description="Basic and acidic residues" evidence="3">
    <location>
        <begin position="1346"/>
        <end position="1358"/>
    </location>
</feature>
<dbReference type="Pfam" id="PF00018">
    <property type="entry name" value="SH3_1"/>
    <property type="match status" value="2"/>
</dbReference>
<dbReference type="Gene3D" id="1.25.10.10">
    <property type="entry name" value="Leucine-rich Repeat Variant"/>
    <property type="match status" value="1"/>
</dbReference>
<dbReference type="Gene3D" id="2.30.30.40">
    <property type="entry name" value="SH3 Domains"/>
    <property type="match status" value="2"/>
</dbReference>
<organism evidence="5 6">
    <name type="scientific">Apatococcus fuscideae</name>
    <dbReference type="NCBI Taxonomy" id="2026836"/>
    <lineage>
        <taxon>Eukaryota</taxon>
        <taxon>Viridiplantae</taxon>
        <taxon>Chlorophyta</taxon>
        <taxon>core chlorophytes</taxon>
        <taxon>Trebouxiophyceae</taxon>
        <taxon>Chlorellales</taxon>
        <taxon>Chlorellaceae</taxon>
        <taxon>Apatococcus</taxon>
    </lineage>
</organism>
<dbReference type="SUPFAM" id="SSF48371">
    <property type="entry name" value="ARM repeat"/>
    <property type="match status" value="1"/>
</dbReference>
<evidence type="ECO:0000259" key="4">
    <source>
        <dbReference type="PROSITE" id="PS50002"/>
    </source>
</evidence>
<dbReference type="EMBL" id="JALJOV010000146">
    <property type="protein sequence ID" value="KAK9866631.1"/>
    <property type="molecule type" value="Genomic_DNA"/>
</dbReference>
<dbReference type="PANTHER" id="PTHR48151:SF3">
    <property type="entry name" value="SH3 DOMAIN-CONTAINING PROTEIN"/>
    <property type="match status" value="1"/>
</dbReference>
<sequence>MAATRAPPPRPKAPSAVLPELGAYVRSKAARGEASEYNALVRALGELPATGEKGIKVVLASVFPRIFQYQLLPSNLVPTLVQLTAGPDRRLQRHAAYLLQTLLGPGAAGTPSPVPNSNEASVVGEVKPKALAQAWAGITAEDGDPTVQAAQMRFLAAAARGSEGQLDKELTKAVEAFLLRADARTLPFPDKKARKSDVPDLQRAAFSAARASLKGSALRKVIGAAFQAASSPDNLAARHALAAAASAARQDATKIFKDNQGLASLINTTASSYEASGFVFGVDPKKVSPDKARAMMASINFNDGWARIHLARLCAAFVHADWSSTQEFVDAAGLPFWRMLTLLATKDKSNMVTLEAIRALCGSLPPVTQSMASGAAAIPAQNEAAAGRMRMRAWTLLSIKADSPAPLYIPGLQSEESSTLMGAVGMRLRHAMQTIDRAPLVCSACRTAGALLEARARALGAFAAGKRGMSIGSPEANRVAGVAIQELTGVLEGPYGAAERCCALEALLWTQLPGQPTALGPTTFLHQISSPPGSIGAGPDGGVDVALLPWGQDLLDGLLATAARIMRAIPAATRQLLECVNAIAAAAPSKLKAEQLTEMWTMAMSLGAEGKDAALQAALTFISRAAPPLATVFTGASPKVLAQASAEEAGWAEFQRSAAWWLGEQANPACTEFIGQEIQVPERSPDELPITGLSPGEVVALQTLRNPSLAKVVANLQHASLVLPWAARIAAAQALAKVAVRSEEPYRMQCYAVLTALVAGDGATSHDTIGVASVVEPALRILDSLYATRITMDNLQTAYGDDPEKWPSRVIASLRARNDDLVQQVEQHICVLPPHSYCPLGTFGKELLASGKGYESAETPKKEKEEPAAATQKEAAALKTAKSPFAADDFQASPGEMSTDEEEAGSPTAAFVNAPLGGEDELEKLTQQLDDQITKDAWRPKVTVQQPTFGQETSEAAKDDFDKFVQRAADSDGDESVYSDDLGRQESGLARAHSMAGASRRGLMLHTFEAEAADELSVEQNEQLTVLGDEVDGWFTVVSATGGQGIVPASYVQILDRFDAGHHRKRSSEAREPPAPVYDPFAEPDRLSELLRGPEPVATFSGHRRSTSYGGSDGTSEYYGATPTATTPKTPRTPLRRAPSRQMSSEDPYSSAFARASSLEPAGYDGLGPSRGSMGYEQQAAIPEEGDNFDAQYPHYSQAPAFTSAFAAASGLPYQASFEGDIAEEEHRFGAAAGRDGMRRPARMHSRTVSFADEDIPPAAAYGASTQAVLVGNNATIQEEFDREQYSSRQPGAPGPSEVIREEYIHSEVPPQQQHASSGFRQEEHYYRQEAAHVQPSRNPATSRPESPEREPFNREEFFGNQAPGGAVLTGENISPTAREEFNREEFFGRSAPAALPVLVGDNSNAAVREEFNREEFFGRSGPTLPDTSGGRLPVEESDPYAPPSSLAPVHARKHSFSSQRSLDVHQGAHRQTPSDASMVSMDEPAAHVPAQPAHRVALHPFEGEMEDELTIAKGEAFIVHSEVDGWLEVTRLSDNRSGMVPVGYIQ</sequence>
<gene>
    <name evidence="5" type="ORF">WJX84_011203</name>
</gene>
<feature type="region of interest" description="Disordered" evidence="3">
    <location>
        <begin position="854"/>
        <end position="905"/>
    </location>
</feature>
<dbReference type="PROSITE" id="PS50002">
    <property type="entry name" value="SH3"/>
    <property type="match status" value="2"/>
</dbReference>
<reference evidence="5 6" key="1">
    <citation type="journal article" date="2024" name="Nat. Commun.">
        <title>Phylogenomics reveals the evolutionary origins of lichenization in chlorophyte algae.</title>
        <authorList>
            <person name="Puginier C."/>
            <person name="Libourel C."/>
            <person name="Otte J."/>
            <person name="Skaloud P."/>
            <person name="Haon M."/>
            <person name="Grisel S."/>
            <person name="Petersen M."/>
            <person name="Berrin J.G."/>
            <person name="Delaux P.M."/>
            <person name="Dal Grande F."/>
            <person name="Keller J."/>
        </authorList>
    </citation>
    <scope>NUCLEOTIDE SEQUENCE [LARGE SCALE GENOMIC DNA]</scope>
    <source>
        <strain evidence="5 6">SAG 2523</strain>
    </source>
</reference>
<dbReference type="InterPro" id="IPR016024">
    <property type="entry name" value="ARM-type_fold"/>
</dbReference>
<dbReference type="InterPro" id="IPR036028">
    <property type="entry name" value="SH3-like_dom_sf"/>
</dbReference>
<keyword evidence="1 2" id="KW-0728">SH3 domain</keyword>
<proteinExistence type="predicted"/>
<dbReference type="InterPro" id="IPR053296">
    <property type="entry name" value="TSET_member_tstB"/>
</dbReference>
<dbReference type="InterPro" id="IPR011989">
    <property type="entry name" value="ARM-like"/>
</dbReference>
<dbReference type="PANTHER" id="PTHR48151">
    <property type="entry name" value="SH3 DOMAIN-CONTAINING PROTEIN"/>
    <property type="match status" value="1"/>
</dbReference>